<organism evidence="1 2">
    <name type="scientific">Patulibacter brassicae</name>
    <dbReference type="NCBI Taxonomy" id="1705717"/>
    <lineage>
        <taxon>Bacteria</taxon>
        <taxon>Bacillati</taxon>
        <taxon>Actinomycetota</taxon>
        <taxon>Thermoleophilia</taxon>
        <taxon>Solirubrobacterales</taxon>
        <taxon>Patulibacteraceae</taxon>
        <taxon>Patulibacter</taxon>
    </lineage>
</organism>
<dbReference type="Gene3D" id="3.30.1540.10">
    <property type="entry name" value="formyl-coa transferase, domain 3"/>
    <property type="match status" value="1"/>
</dbReference>
<dbReference type="SUPFAM" id="SSF89796">
    <property type="entry name" value="CoA-transferase family III (CaiB/BaiF)"/>
    <property type="match status" value="1"/>
</dbReference>
<sequence length="391" mass="41425">MSTDAPTNAPLAGVRIIELAGIGPGPFAGMMLADMGAEVIRIDRPGGNPLGEFGHSAMFRSRRSIAVDLKKPEGVETILRLCEGADAIYEGYRPGVAERLGVGPEQCQGRNPKLVYGRMTGWGQDGPWAQRAGHDINYIALTGALHAIGRRGEGPVVPLNLVGDFGGGGMLLAYGLVCGILQARVSGKGQVVDAAMVDGAGALMAMFHSLRAIGAFSPERGTGMLDGGAHFYDVFRTKDDRWVSIGAIEPQFYAELCDRLELDDDLRQNEMTADRWPELKEKVAAVVATHTRDELDAIFAGSDACYAPVLELGEVHEHEHMAARGALVEVNGERQPAPAPRFDGAPPTVPTPIAKPGTHTRDTLLDAGFSAAEVDALRDAGAVTQLEPATA</sequence>
<reference evidence="1 2" key="1">
    <citation type="submission" date="2023-11" db="EMBL/GenBank/DDBJ databases">
        <authorList>
            <person name="Xu M."/>
            <person name="Jiang T."/>
        </authorList>
    </citation>
    <scope>NUCLEOTIDE SEQUENCE [LARGE SCALE GENOMIC DNA]</scope>
    <source>
        <strain evidence="1 2">SD</strain>
    </source>
</reference>
<proteinExistence type="predicted"/>
<dbReference type="RefSeq" id="WP_319955801.1">
    <property type="nucleotide sequence ID" value="NZ_JAXAVX010000017.1"/>
</dbReference>
<keyword evidence="2" id="KW-1185">Reference proteome</keyword>
<protein>
    <submittedName>
        <fullName evidence="1">CaiB/BaiF CoA-transferase family protein</fullName>
    </submittedName>
</protein>
<dbReference type="InterPro" id="IPR003673">
    <property type="entry name" value="CoA-Trfase_fam_III"/>
</dbReference>
<evidence type="ECO:0000313" key="1">
    <source>
        <dbReference type="EMBL" id="MDX8153651.1"/>
    </source>
</evidence>
<dbReference type="InterPro" id="IPR050509">
    <property type="entry name" value="CoA-transferase_III"/>
</dbReference>
<dbReference type="PANTHER" id="PTHR48228:SF5">
    <property type="entry name" value="ALPHA-METHYLACYL-COA RACEMASE"/>
    <property type="match status" value="1"/>
</dbReference>
<dbReference type="EMBL" id="JAXAVX010000017">
    <property type="protein sequence ID" value="MDX8153651.1"/>
    <property type="molecule type" value="Genomic_DNA"/>
</dbReference>
<accession>A0ABU4VP63</accession>
<dbReference type="Pfam" id="PF02515">
    <property type="entry name" value="CoA_transf_3"/>
    <property type="match status" value="1"/>
</dbReference>
<dbReference type="PANTHER" id="PTHR48228">
    <property type="entry name" value="SUCCINYL-COA--D-CITRAMALATE COA-TRANSFERASE"/>
    <property type="match status" value="1"/>
</dbReference>
<dbReference type="InterPro" id="IPR044855">
    <property type="entry name" value="CoA-Trfase_III_dom3_sf"/>
</dbReference>
<dbReference type="Gene3D" id="3.40.50.10540">
    <property type="entry name" value="Crotonobetainyl-coa:carnitine coa-transferase, domain 1"/>
    <property type="match status" value="1"/>
</dbReference>
<comment type="caution">
    <text evidence="1">The sequence shown here is derived from an EMBL/GenBank/DDBJ whole genome shotgun (WGS) entry which is preliminary data.</text>
</comment>
<gene>
    <name evidence="1" type="ORF">SK069_18785</name>
</gene>
<dbReference type="InterPro" id="IPR023606">
    <property type="entry name" value="CoA-Trfase_III_dom_1_sf"/>
</dbReference>
<dbReference type="Proteomes" id="UP001277761">
    <property type="component" value="Unassembled WGS sequence"/>
</dbReference>
<evidence type="ECO:0000313" key="2">
    <source>
        <dbReference type="Proteomes" id="UP001277761"/>
    </source>
</evidence>
<name>A0ABU4VP63_9ACTN</name>